<dbReference type="Pfam" id="PF06283">
    <property type="entry name" value="ThuA"/>
    <property type="match status" value="1"/>
</dbReference>
<sequence>MRALILSGAGRYADPWHPFADTSERLADILRAEGLEVEISGDVDARMASLAAPGDDPDLLVVNIGDPARAGDVDPEAEARGREGLLAFLGRGGRLLASHVSLTSLRGIPEWETIAGAIWVRGTSFHPEYGRARILVHPDRHDIVAGLADFEVEDERYTDLRVAPDVEPLASHEHDGRGHPLIWTRHYGRARVVVDALGHDAASYDSETHRLILARAVRWLLA</sequence>
<feature type="domain" description="ThuA-like" evidence="1">
    <location>
        <begin position="20"/>
        <end position="219"/>
    </location>
</feature>
<evidence type="ECO:0000259" key="1">
    <source>
        <dbReference type="Pfam" id="PF06283"/>
    </source>
</evidence>
<dbReference type="RefSeq" id="WP_348786576.1">
    <property type="nucleotide sequence ID" value="NZ_CP157390.1"/>
</dbReference>
<proteinExistence type="predicted"/>
<evidence type="ECO:0000313" key="2">
    <source>
        <dbReference type="EMBL" id="XBM46591.1"/>
    </source>
</evidence>
<organism evidence="2">
    <name type="scientific">Leifsonia sp. NPDC080035</name>
    <dbReference type="NCBI Taxonomy" id="3143936"/>
    <lineage>
        <taxon>Bacteria</taxon>
        <taxon>Bacillati</taxon>
        <taxon>Actinomycetota</taxon>
        <taxon>Actinomycetes</taxon>
        <taxon>Micrococcales</taxon>
        <taxon>Microbacteriaceae</taxon>
        <taxon>Leifsonia</taxon>
    </lineage>
</organism>
<dbReference type="SUPFAM" id="SSF52317">
    <property type="entry name" value="Class I glutamine amidotransferase-like"/>
    <property type="match status" value="1"/>
</dbReference>
<dbReference type="InterPro" id="IPR029062">
    <property type="entry name" value="Class_I_gatase-like"/>
</dbReference>
<dbReference type="AlphaFoldDB" id="A0AAU7G9G6"/>
<accession>A0AAU7G9G6</accession>
<dbReference type="PANTHER" id="PTHR40469">
    <property type="entry name" value="SECRETED GLYCOSYL HYDROLASE"/>
    <property type="match status" value="1"/>
</dbReference>
<reference evidence="2" key="1">
    <citation type="submission" date="2024-05" db="EMBL/GenBank/DDBJ databases">
        <title>The Natural Products Discovery Center: Release of the First 8490 Sequenced Strains for Exploring Actinobacteria Biosynthetic Diversity.</title>
        <authorList>
            <person name="Kalkreuter E."/>
            <person name="Kautsar S.A."/>
            <person name="Yang D."/>
            <person name="Bader C.D."/>
            <person name="Teijaro C.N."/>
            <person name="Fluegel L."/>
            <person name="Davis C.M."/>
            <person name="Simpson J.R."/>
            <person name="Lauterbach L."/>
            <person name="Steele A.D."/>
            <person name="Gui C."/>
            <person name="Meng S."/>
            <person name="Li G."/>
            <person name="Viehrig K."/>
            <person name="Ye F."/>
            <person name="Su P."/>
            <person name="Kiefer A.F."/>
            <person name="Nichols A."/>
            <person name="Cepeda A.J."/>
            <person name="Yan W."/>
            <person name="Fan B."/>
            <person name="Jiang Y."/>
            <person name="Adhikari A."/>
            <person name="Zheng C.-J."/>
            <person name="Schuster L."/>
            <person name="Cowan T.M."/>
            <person name="Smanski M.J."/>
            <person name="Chevrette M.G."/>
            <person name="de Carvalho L.P.S."/>
            <person name="Shen B."/>
        </authorList>
    </citation>
    <scope>NUCLEOTIDE SEQUENCE</scope>
    <source>
        <strain evidence="2">NPDC080035</strain>
    </source>
</reference>
<dbReference type="Gene3D" id="3.40.50.880">
    <property type="match status" value="1"/>
</dbReference>
<dbReference type="InterPro" id="IPR029010">
    <property type="entry name" value="ThuA-like"/>
</dbReference>
<protein>
    <submittedName>
        <fullName evidence="2">ThuA domain-containing protein</fullName>
    </submittedName>
</protein>
<gene>
    <name evidence="2" type="ORF">AAME72_10835</name>
</gene>
<dbReference type="EMBL" id="CP157390">
    <property type="protein sequence ID" value="XBM46591.1"/>
    <property type="molecule type" value="Genomic_DNA"/>
</dbReference>
<name>A0AAU7G9G6_9MICO</name>
<dbReference type="PANTHER" id="PTHR40469:SF2">
    <property type="entry name" value="GALACTOSE-BINDING DOMAIN-LIKE SUPERFAMILY PROTEIN"/>
    <property type="match status" value="1"/>
</dbReference>